<proteinExistence type="predicted"/>
<dbReference type="Pfam" id="PF01613">
    <property type="entry name" value="Flavin_Reduct"/>
    <property type="match status" value="1"/>
</dbReference>
<dbReference type="AlphaFoldDB" id="A0A429Z1Z5"/>
<feature type="domain" description="Flavin reductase like" evidence="2">
    <location>
        <begin position="45"/>
        <end position="190"/>
    </location>
</feature>
<gene>
    <name evidence="3" type="ORF">EJC49_04400</name>
</gene>
<dbReference type="SUPFAM" id="SSF50475">
    <property type="entry name" value="FMN-binding split barrel"/>
    <property type="match status" value="1"/>
</dbReference>
<dbReference type="InterPro" id="IPR050268">
    <property type="entry name" value="NADH-dep_flavin_reductase"/>
</dbReference>
<dbReference type="Proteomes" id="UP000278398">
    <property type="component" value="Unassembled WGS sequence"/>
</dbReference>
<dbReference type="SMART" id="SM00903">
    <property type="entry name" value="Flavin_Reduct"/>
    <property type="match status" value="1"/>
</dbReference>
<protein>
    <submittedName>
        <fullName evidence="3">Flavin reductase</fullName>
    </submittedName>
</protein>
<evidence type="ECO:0000313" key="4">
    <source>
        <dbReference type="Proteomes" id="UP000278398"/>
    </source>
</evidence>
<keyword evidence="4" id="KW-1185">Reference proteome</keyword>
<dbReference type="InterPro" id="IPR012349">
    <property type="entry name" value="Split_barrel_FMN-bd"/>
</dbReference>
<keyword evidence="1" id="KW-0560">Oxidoreductase</keyword>
<dbReference type="GO" id="GO:0010181">
    <property type="term" value="F:FMN binding"/>
    <property type="evidence" value="ECO:0007669"/>
    <property type="project" value="InterPro"/>
</dbReference>
<dbReference type="Gene3D" id="2.30.110.10">
    <property type="entry name" value="Electron Transport, Fmn-binding Protein, Chain A"/>
    <property type="match status" value="1"/>
</dbReference>
<organism evidence="3 4">
    <name type="scientific">Aquibium carbonis</name>
    <dbReference type="NCBI Taxonomy" id="2495581"/>
    <lineage>
        <taxon>Bacteria</taxon>
        <taxon>Pseudomonadati</taxon>
        <taxon>Pseudomonadota</taxon>
        <taxon>Alphaproteobacteria</taxon>
        <taxon>Hyphomicrobiales</taxon>
        <taxon>Phyllobacteriaceae</taxon>
        <taxon>Aquibium</taxon>
    </lineage>
</organism>
<reference evidence="3 4" key="1">
    <citation type="submission" date="2018-12" db="EMBL/GenBank/DDBJ databases">
        <title>Mesorhizobium carbonis sp. nov., isolated from coal mine water.</title>
        <authorList>
            <person name="Xin W."/>
            <person name="Xu Z."/>
            <person name="Xiang F."/>
            <person name="Zhang J."/>
            <person name="Xi L."/>
            <person name="Liu J."/>
        </authorList>
    </citation>
    <scope>NUCLEOTIDE SEQUENCE [LARGE SCALE GENOMIC DNA]</scope>
    <source>
        <strain evidence="3 4">B2.3</strain>
    </source>
</reference>
<name>A0A429Z1Z5_9HYPH</name>
<comment type="caution">
    <text evidence="3">The sequence shown here is derived from an EMBL/GenBank/DDBJ whole genome shotgun (WGS) entry which is preliminary data.</text>
</comment>
<dbReference type="OrthoDB" id="9792858at2"/>
<evidence type="ECO:0000256" key="1">
    <source>
        <dbReference type="ARBA" id="ARBA00023002"/>
    </source>
</evidence>
<dbReference type="InterPro" id="IPR002563">
    <property type="entry name" value="Flavin_Rdtase-like_dom"/>
</dbReference>
<accession>A0A429Z1Z5</accession>
<evidence type="ECO:0000313" key="3">
    <source>
        <dbReference type="EMBL" id="RST87660.1"/>
    </source>
</evidence>
<dbReference type="PANTHER" id="PTHR30466">
    <property type="entry name" value="FLAVIN REDUCTASE"/>
    <property type="match status" value="1"/>
</dbReference>
<dbReference type="GO" id="GO:0042602">
    <property type="term" value="F:riboflavin reductase (NADPH) activity"/>
    <property type="evidence" value="ECO:0007669"/>
    <property type="project" value="TreeGrafter"/>
</dbReference>
<sequence length="195" mass="20607">MAVTQALSRFPASFQVSPVRSERVTKAIEKDVPAGVGESEFKTAMRQVACSVAVITARSGKLVNGLTATAVCSVSASPPVLLVCVNKGASAEAIIAESGSFAVNFLTEEQHRVARLFSTSKLSPDERFAEGRWQAQVTGAPVLDGALASFDCLVEDCVPSGTHNIYFGRVVATASLDQEGLIYRDGSFRRLAPIA</sequence>
<dbReference type="PANTHER" id="PTHR30466:SF1">
    <property type="entry name" value="FMN REDUCTASE (NADH) RUTF"/>
    <property type="match status" value="1"/>
</dbReference>
<dbReference type="EMBL" id="RWKW01000013">
    <property type="protein sequence ID" value="RST87660.1"/>
    <property type="molecule type" value="Genomic_DNA"/>
</dbReference>
<evidence type="ECO:0000259" key="2">
    <source>
        <dbReference type="SMART" id="SM00903"/>
    </source>
</evidence>